<name>A0A5B7CMU4_PORTR</name>
<proteinExistence type="predicted"/>
<gene>
    <name evidence="1" type="ORF">E2C01_002780</name>
</gene>
<evidence type="ECO:0000313" key="1">
    <source>
        <dbReference type="EMBL" id="MPC10151.1"/>
    </source>
</evidence>
<accession>A0A5B7CMU4</accession>
<evidence type="ECO:0000313" key="2">
    <source>
        <dbReference type="Proteomes" id="UP000324222"/>
    </source>
</evidence>
<keyword evidence="2" id="KW-1185">Reference proteome</keyword>
<sequence>MLTIWTLSKQHLLRCAGHLRQETLSTPLDQHTSGSRQRDQLIDVIAFIRESQRPLPTDHIQPPLICNLATSVWTCAVGILVQPPPCAATSHQPASLGVRTRDSGQFSHSEHLPLAMTSQSQRPILSPHSPHSLALSSCHTKLRVHSSSLCFAPSSDNLSRL</sequence>
<protein>
    <submittedName>
        <fullName evidence="1">Uncharacterized protein</fullName>
    </submittedName>
</protein>
<dbReference type="EMBL" id="VSRR010000102">
    <property type="protein sequence ID" value="MPC10151.1"/>
    <property type="molecule type" value="Genomic_DNA"/>
</dbReference>
<comment type="caution">
    <text evidence="1">The sequence shown here is derived from an EMBL/GenBank/DDBJ whole genome shotgun (WGS) entry which is preliminary data.</text>
</comment>
<dbReference type="Proteomes" id="UP000324222">
    <property type="component" value="Unassembled WGS sequence"/>
</dbReference>
<dbReference type="AlphaFoldDB" id="A0A5B7CMU4"/>
<organism evidence="1 2">
    <name type="scientific">Portunus trituberculatus</name>
    <name type="common">Swimming crab</name>
    <name type="synonym">Neptunus trituberculatus</name>
    <dbReference type="NCBI Taxonomy" id="210409"/>
    <lineage>
        <taxon>Eukaryota</taxon>
        <taxon>Metazoa</taxon>
        <taxon>Ecdysozoa</taxon>
        <taxon>Arthropoda</taxon>
        <taxon>Crustacea</taxon>
        <taxon>Multicrustacea</taxon>
        <taxon>Malacostraca</taxon>
        <taxon>Eumalacostraca</taxon>
        <taxon>Eucarida</taxon>
        <taxon>Decapoda</taxon>
        <taxon>Pleocyemata</taxon>
        <taxon>Brachyura</taxon>
        <taxon>Eubrachyura</taxon>
        <taxon>Portunoidea</taxon>
        <taxon>Portunidae</taxon>
        <taxon>Portuninae</taxon>
        <taxon>Portunus</taxon>
    </lineage>
</organism>
<reference evidence="1 2" key="1">
    <citation type="submission" date="2019-05" db="EMBL/GenBank/DDBJ databases">
        <title>Another draft genome of Portunus trituberculatus and its Hox gene families provides insights of decapod evolution.</title>
        <authorList>
            <person name="Jeong J.-H."/>
            <person name="Song I."/>
            <person name="Kim S."/>
            <person name="Choi T."/>
            <person name="Kim D."/>
            <person name="Ryu S."/>
            <person name="Kim W."/>
        </authorList>
    </citation>
    <scope>NUCLEOTIDE SEQUENCE [LARGE SCALE GENOMIC DNA]</scope>
    <source>
        <tissue evidence="1">Muscle</tissue>
    </source>
</reference>